<keyword evidence="1" id="KW-0472">Membrane</keyword>
<dbReference type="Proteomes" id="UP001359485">
    <property type="component" value="Unassembled WGS sequence"/>
</dbReference>
<keyword evidence="3" id="KW-1185">Reference proteome</keyword>
<organism evidence="2 3">
    <name type="scientific">Polyplax serrata</name>
    <name type="common">Common mouse louse</name>
    <dbReference type="NCBI Taxonomy" id="468196"/>
    <lineage>
        <taxon>Eukaryota</taxon>
        <taxon>Metazoa</taxon>
        <taxon>Ecdysozoa</taxon>
        <taxon>Arthropoda</taxon>
        <taxon>Hexapoda</taxon>
        <taxon>Insecta</taxon>
        <taxon>Pterygota</taxon>
        <taxon>Neoptera</taxon>
        <taxon>Paraneoptera</taxon>
        <taxon>Psocodea</taxon>
        <taxon>Troctomorpha</taxon>
        <taxon>Phthiraptera</taxon>
        <taxon>Anoplura</taxon>
        <taxon>Polyplacidae</taxon>
        <taxon>Polyplax</taxon>
    </lineage>
</organism>
<proteinExistence type="predicted"/>
<reference evidence="2 3" key="1">
    <citation type="submission" date="2023-09" db="EMBL/GenBank/DDBJ databases">
        <title>Genomes of two closely related lineages of the louse Polyplax serrata with different host specificities.</title>
        <authorList>
            <person name="Martinu J."/>
            <person name="Tarabai H."/>
            <person name="Stefka J."/>
            <person name="Hypsa V."/>
        </authorList>
    </citation>
    <scope>NUCLEOTIDE SEQUENCE [LARGE SCALE GENOMIC DNA]</scope>
    <source>
        <strain evidence="2">98ZLc_SE</strain>
    </source>
</reference>
<sequence length="122" mass="13582">MNISDKSFVEKSGKSELYTQSSLINGENSAETIEIDPPEIVKKKTSRFKEVLSQILAVSSINLILLDLGMVLALPTIVIPELLKSSDGLKFTEEQASWFGMRLLNTKLKRCKTPAKLIKTKN</sequence>
<protein>
    <submittedName>
        <fullName evidence="2">Uncharacterized protein</fullName>
    </submittedName>
</protein>
<evidence type="ECO:0000256" key="1">
    <source>
        <dbReference type="SAM" id="Phobius"/>
    </source>
</evidence>
<dbReference type="EMBL" id="JAWJWF010000047">
    <property type="protein sequence ID" value="KAK6621453.1"/>
    <property type="molecule type" value="Genomic_DNA"/>
</dbReference>
<comment type="caution">
    <text evidence="2">The sequence shown here is derived from an EMBL/GenBank/DDBJ whole genome shotgun (WGS) entry which is preliminary data.</text>
</comment>
<name>A0ABR1AL86_POLSC</name>
<accession>A0ABR1AL86</accession>
<keyword evidence="1" id="KW-1133">Transmembrane helix</keyword>
<evidence type="ECO:0000313" key="3">
    <source>
        <dbReference type="Proteomes" id="UP001359485"/>
    </source>
</evidence>
<evidence type="ECO:0000313" key="2">
    <source>
        <dbReference type="EMBL" id="KAK6621453.1"/>
    </source>
</evidence>
<keyword evidence="1" id="KW-0812">Transmembrane</keyword>
<gene>
    <name evidence="2" type="ORF">RUM44_001260</name>
</gene>
<feature type="transmembrane region" description="Helical" evidence="1">
    <location>
        <begin position="51"/>
        <end position="79"/>
    </location>
</feature>